<dbReference type="GO" id="GO:0005507">
    <property type="term" value="F:copper ion binding"/>
    <property type="evidence" value="ECO:0007669"/>
    <property type="project" value="InterPro"/>
</dbReference>
<comment type="caution">
    <text evidence="12">The sequence shown here is derived from an EMBL/GenBank/DDBJ whole genome shotgun (WGS) entry which is preliminary data.</text>
</comment>
<evidence type="ECO:0000259" key="11">
    <source>
        <dbReference type="Pfam" id="PF05425"/>
    </source>
</evidence>
<feature type="domain" description="CopC" evidence="10">
    <location>
        <begin position="44"/>
        <end position="139"/>
    </location>
</feature>
<keyword evidence="8 9" id="KW-0472">Membrane</keyword>
<dbReference type="Gene3D" id="2.60.40.1220">
    <property type="match status" value="1"/>
</dbReference>
<evidence type="ECO:0000256" key="7">
    <source>
        <dbReference type="ARBA" id="ARBA00023008"/>
    </source>
</evidence>
<dbReference type="InterPro" id="IPR014755">
    <property type="entry name" value="Cu-Rt/internalin_Ig-like"/>
</dbReference>
<dbReference type="Proteomes" id="UP000564496">
    <property type="component" value="Unassembled WGS sequence"/>
</dbReference>
<evidence type="ECO:0000256" key="2">
    <source>
        <dbReference type="ARBA" id="ARBA00022475"/>
    </source>
</evidence>
<feature type="transmembrane region" description="Helical" evidence="9">
    <location>
        <begin position="415"/>
        <end position="435"/>
    </location>
</feature>
<evidence type="ECO:0000313" key="13">
    <source>
        <dbReference type="Proteomes" id="UP000564496"/>
    </source>
</evidence>
<dbReference type="InterPro" id="IPR007348">
    <property type="entry name" value="CopC_dom"/>
</dbReference>
<dbReference type="GO" id="GO:0005886">
    <property type="term" value="C:plasma membrane"/>
    <property type="evidence" value="ECO:0007669"/>
    <property type="project" value="UniProtKB-SubCell"/>
</dbReference>
<keyword evidence="6 9" id="KW-1133">Transmembrane helix</keyword>
<organism evidence="12 13">
    <name type="scientific">Nocardioides panzhihuensis</name>
    <dbReference type="NCBI Taxonomy" id="860243"/>
    <lineage>
        <taxon>Bacteria</taxon>
        <taxon>Bacillati</taxon>
        <taxon>Actinomycetota</taxon>
        <taxon>Actinomycetes</taxon>
        <taxon>Propionibacteriales</taxon>
        <taxon>Nocardioidaceae</taxon>
        <taxon>Nocardioides</taxon>
    </lineage>
</organism>
<keyword evidence="7" id="KW-0186">Copper</keyword>
<name>A0A7Z0DK36_9ACTN</name>
<evidence type="ECO:0000256" key="3">
    <source>
        <dbReference type="ARBA" id="ARBA00022692"/>
    </source>
</evidence>
<evidence type="ECO:0000259" key="10">
    <source>
        <dbReference type="Pfam" id="PF04234"/>
    </source>
</evidence>
<accession>A0A7Z0DK36</accession>
<dbReference type="InterPro" id="IPR032694">
    <property type="entry name" value="CopC/D"/>
</dbReference>
<evidence type="ECO:0000256" key="6">
    <source>
        <dbReference type="ARBA" id="ARBA00022989"/>
    </source>
</evidence>
<feature type="transmembrane region" description="Helical" evidence="9">
    <location>
        <begin position="373"/>
        <end position="394"/>
    </location>
</feature>
<evidence type="ECO:0000256" key="4">
    <source>
        <dbReference type="ARBA" id="ARBA00022723"/>
    </source>
</evidence>
<keyword evidence="2" id="KW-1003">Cell membrane</keyword>
<evidence type="ECO:0000313" key="12">
    <source>
        <dbReference type="EMBL" id="NYI77065.1"/>
    </source>
</evidence>
<dbReference type="RefSeq" id="WP_179657645.1">
    <property type="nucleotide sequence ID" value="NZ_JACBZR010000001.1"/>
</dbReference>
<evidence type="ECO:0000256" key="5">
    <source>
        <dbReference type="ARBA" id="ARBA00022729"/>
    </source>
</evidence>
<dbReference type="AlphaFoldDB" id="A0A7Z0DK36"/>
<feature type="transmembrane region" description="Helical" evidence="9">
    <location>
        <begin position="242"/>
        <end position="262"/>
    </location>
</feature>
<feature type="transmembrane region" description="Helical" evidence="9">
    <location>
        <begin position="267"/>
        <end position="286"/>
    </location>
</feature>
<keyword evidence="13" id="KW-1185">Reference proteome</keyword>
<comment type="subcellular location">
    <subcellularLocation>
        <location evidence="1">Cell membrane</location>
        <topology evidence="1">Multi-pass membrane protein</topology>
    </subcellularLocation>
</comment>
<protein>
    <submittedName>
        <fullName evidence="12">Copper transport protein</fullName>
    </submittedName>
</protein>
<dbReference type="SUPFAM" id="SSF81296">
    <property type="entry name" value="E set domains"/>
    <property type="match status" value="1"/>
</dbReference>
<dbReference type="EMBL" id="JACBZR010000001">
    <property type="protein sequence ID" value="NYI77065.1"/>
    <property type="molecule type" value="Genomic_DNA"/>
</dbReference>
<dbReference type="GO" id="GO:0006825">
    <property type="term" value="P:copper ion transport"/>
    <property type="evidence" value="ECO:0007669"/>
    <property type="project" value="InterPro"/>
</dbReference>
<dbReference type="PANTHER" id="PTHR34820">
    <property type="entry name" value="INNER MEMBRANE PROTEIN YEBZ"/>
    <property type="match status" value="1"/>
</dbReference>
<proteinExistence type="predicted"/>
<keyword evidence="3 9" id="KW-0812">Transmembrane</keyword>
<feature type="domain" description="Copper resistance protein D" evidence="11">
    <location>
        <begin position="331"/>
        <end position="428"/>
    </location>
</feature>
<reference evidence="12 13" key="1">
    <citation type="submission" date="2020-07" db="EMBL/GenBank/DDBJ databases">
        <title>Sequencing the genomes of 1000 actinobacteria strains.</title>
        <authorList>
            <person name="Klenk H.-P."/>
        </authorList>
    </citation>
    <scope>NUCLEOTIDE SEQUENCE [LARGE SCALE GENOMIC DNA]</scope>
    <source>
        <strain evidence="12 13">DSM 26487</strain>
    </source>
</reference>
<dbReference type="Pfam" id="PF05425">
    <property type="entry name" value="CopD"/>
    <property type="match status" value="1"/>
</dbReference>
<dbReference type="InterPro" id="IPR008457">
    <property type="entry name" value="Cu-R_CopD_dom"/>
</dbReference>
<feature type="transmembrane region" description="Helical" evidence="9">
    <location>
        <begin position="292"/>
        <end position="318"/>
    </location>
</feature>
<evidence type="ECO:0000256" key="1">
    <source>
        <dbReference type="ARBA" id="ARBA00004651"/>
    </source>
</evidence>
<dbReference type="PANTHER" id="PTHR34820:SF4">
    <property type="entry name" value="INNER MEMBRANE PROTEIN YEBZ"/>
    <property type="match status" value="1"/>
</dbReference>
<feature type="transmembrane region" description="Helical" evidence="9">
    <location>
        <begin position="158"/>
        <end position="180"/>
    </location>
</feature>
<keyword evidence="5" id="KW-0732">Signal</keyword>
<dbReference type="GO" id="GO:0046688">
    <property type="term" value="P:response to copper ion"/>
    <property type="evidence" value="ECO:0007669"/>
    <property type="project" value="InterPro"/>
</dbReference>
<evidence type="ECO:0000256" key="8">
    <source>
        <dbReference type="ARBA" id="ARBA00023136"/>
    </source>
</evidence>
<evidence type="ECO:0000256" key="9">
    <source>
        <dbReference type="SAM" id="Phobius"/>
    </source>
</evidence>
<gene>
    <name evidence="12" type="ORF">BJ988_001713</name>
</gene>
<keyword evidence="4" id="KW-0479">Metal-binding</keyword>
<feature type="transmembrane region" description="Helical" evidence="9">
    <location>
        <begin position="339"/>
        <end position="361"/>
    </location>
</feature>
<sequence>MKLVVRTTAAPARRMSLQRGWRIALATLLGVLTLAYAAPAAQAHATLLFATPSVEGAVPTSPNQVRLVFDQEVIPAESALELEGPRGAAIRVGPTTSGENGRTVSAAVLEELDVGQYVVDWTVTAKDGDTMTGKFRFAVGSRSGLTLGGGDEPEVRGLTALTMLRIGLFSGLALTLGGLVGARITRRSASSQTRKEDPEPWLLAGSLLGLVSAAGLAVVLLGSGSLAGGIARLRPLELLNTTPGLVAAVELIAFAAAAAACLARRGALAAATLVAVAAAEGVRAHPQATIPGWGAALTFLHLCAAAVWIGALIHVVRVGLSRRRRGLSAVEAMRGYARVAVWLFLLVLGSGVMSGLVLAVPGGLVDTLTETKYGRWLIVKLAVVMVVAALAVWARRHLAARPNAVQPSRAARIEVAGLGGVLAISALLTSLAPPVQADLELPFPPPPVGPVSAAGGRAGWIGIGLTASQGQLLVRLSTPDMHPAEDPVDATTYELVANALAPEDTSPRALRLRRCGTGCFVAPMQWQRGRTTITLKATSSDFRGGTTALTVAWPAKQATQLLKQTVRVMQQVPALVLYEQVTSDTNGASGIETRIPMSGQELVDSDPYGSGIAPTVVLLGHDPDTGETELALAYPGEGTYVHLTLDHHDRIVRETLNAPKHRTTRTLVYPEDDDGHDHEH</sequence>
<dbReference type="Pfam" id="PF04234">
    <property type="entry name" value="CopC"/>
    <property type="match status" value="1"/>
</dbReference>
<dbReference type="GO" id="GO:0042597">
    <property type="term" value="C:periplasmic space"/>
    <property type="evidence" value="ECO:0007669"/>
    <property type="project" value="InterPro"/>
</dbReference>
<dbReference type="InterPro" id="IPR014756">
    <property type="entry name" value="Ig_E-set"/>
</dbReference>
<feature type="transmembrane region" description="Helical" evidence="9">
    <location>
        <begin position="201"/>
        <end position="222"/>
    </location>
</feature>